<evidence type="ECO:0000313" key="2">
    <source>
        <dbReference type="Proteomes" id="UP000194127"/>
    </source>
</evidence>
<dbReference type="RefSeq" id="XP_024342592.1">
    <property type="nucleotide sequence ID" value="XM_024480273.1"/>
</dbReference>
<name>A0A1X6NAX6_9APHY</name>
<organism evidence="1 2">
    <name type="scientific">Postia placenta MAD-698-R-SB12</name>
    <dbReference type="NCBI Taxonomy" id="670580"/>
    <lineage>
        <taxon>Eukaryota</taxon>
        <taxon>Fungi</taxon>
        <taxon>Dikarya</taxon>
        <taxon>Basidiomycota</taxon>
        <taxon>Agaricomycotina</taxon>
        <taxon>Agaricomycetes</taxon>
        <taxon>Polyporales</taxon>
        <taxon>Adustoporiaceae</taxon>
        <taxon>Rhodonia</taxon>
    </lineage>
</organism>
<gene>
    <name evidence="1" type="ORF">POSPLADRAFT_1052465</name>
</gene>
<accession>A0A1X6NAX6</accession>
<dbReference type="Proteomes" id="UP000194127">
    <property type="component" value="Unassembled WGS sequence"/>
</dbReference>
<reference evidence="1 2" key="1">
    <citation type="submission" date="2017-04" db="EMBL/GenBank/DDBJ databases">
        <title>Genome Sequence of the Model Brown-Rot Fungus Postia placenta SB12.</title>
        <authorList>
            <consortium name="DOE Joint Genome Institute"/>
            <person name="Gaskell J."/>
            <person name="Kersten P."/>
            <person name="Larrondo L.F."/>
            <person name="Canessa P."/>
            <person name="Martinez D."/>
            <person name="Hibbett D."/>
            <person name="Schmoll M."/>
            <person name="Kubicek C.P."/>
            <person name="Martinez A.T."/>
            <person name="Yadav J."/>
            <person name="Master E."/>
            <person name="Magnuson J.K."/>
            <person name="James T."/>
            <person name="Yaver D."/>
            <person name="Berka R."/>
            <person name="Labutti K."/>
            <person name="Lipzen A."/>
            <person name="Aerts A."/>
            <person name="Barry K."/>
            <person name="Henrissat B."/>
            <person name="Blanchette R."/>
            <person name="Grigoriev I."/>
            <person name="Cullen D."/>
        </authorList>
    </citation>
    <scope>NUCLEOTIDE SEQUENCE [LARGE SCALE GENOMIC DNA]</scope>
    <source>
        <strain evidence="1 2">MAD-698-R-SB12</strain>
    </source>
</reference>
<proteinExistence type="predicted"/>
<dbReference type="GeneID" id="36325223"/>
<sequence>MSMLKAPVDLAVEMGAQDLSAEEELSGIALIAPDLRSIQIQKPGDLAKGAPEASSPAIAATYF</sequence>
<dbReference type="AlphaFoldDB" id="A0A1X6NAX6"/>
<evidence type="ECO:0000313" key="1">
    <source>
        <dbReference type="EMBL" id="OSX65798.1"/>
    </source>
</evidence>
<protein>
    <submittedName>
        <fullName evidence="1">Uncharacterized protein</fullName>
    </submittedName>
</protein>
<dbReference type="EMBL" id="KZ110592">
    <property type="protein sequence ID" value="OSX65798.1"/>
    <property type="molecule type" value="Genomic_DNA"/>
</dbReference>
<keyword evidence="2" id="KW-1185">Reference proteome</keyword>